<evidence type="ECO:0000256" key="2">
    <source>
        <dbReference type="ARBA" id="ARBA00023125"/>
    </source>
</evidence>
<protein>
    <submittedName>
        <fullName evidence="7">TetR/AcrR family transcriptional regulator</fullName>
    </submittedName>
</protein>
<dbReference type="InterPro" id="IPR050109">
    <property type="entry name" value="HTH-type_TetR-like_transc_reg"/>
</dbReference>
<accession>A0A6P2BUL1</accession>
<feature type="region of interest" description="Disordered" evidence="5">
    <location>
        <begin position="213"/>
        <end position="244"/>
    </location>
</feature>
<dbReference type="EMBL" id="RPFW01000005">
    <property type="protein sequence ID" value="TVZ02387.1"/>
    <property type="molecule type" value="Genomic_DNA"/>
</dbReference>
<keyword evidence="8" id="KW-1185">Reference proteome</keyword>
<proteinExistence type="predicted"/>
<gene>
    <name evidence="7" type="ORF">EAS64_26670</name>
</gene>
<dbReference type="PRINTS" id="PR00455">
    <property type="entry name" value="HTHTETR"/>
</dbReference>
<dbReference type="Proteomes" id="UP000460272">
    <property type="component" value="Unassembled WGS sequence"/>
</dbReference>
<dbReference type="GO" id="GO:0003700">
    <property type="term" value="F:DNA-binding transcription factor activity"/>
    <property type="evidence" value="ECO:0007669"/>
    <property type="project" value="TreeGrafter"/>
</dbReference>
<dbReference type="OrthoDB" id="3403733at2"/>
<dbReference type="PANTHER" id="PTHR30055:SF234">
    <property type="entry name" value="HTH-TYPE TRANSCRIPTIONAL REGULATOR BETI"/>
    <property type="match status" value="1"/>
</dbReference>
<evidence type="ECO:0000313" key="7">
    <source>
        <dbReference type="EMBL" id="TVZ02387.1"/>
    </source>
</evidence>
<dbReference type="GO" id="GO:0000976">
    <property type="term" value="F:transcription cis-regulatory region binding"/>
    <property type="evidence" value="ECO:0007669"/>
    <property type="project" value="TreeGrafter"/>
</dbReference>
<sequence>MTNPSLASGPADLAPRARIRDAALRLYAEHGTQATSIRMVADEAGMSAGAVMHHFKSKDELAEAVQHAVVAKIREVVSGVGLDQPPPVAARARRQAFDQLITDSPVIAGYIRRATMEGGPAGVALFTEAFELVRSEMQALVDAKIARPLPDPEVGLVLYRAINLAHIVFGPLVEQMLGLSLSDPVVLERFRDAAVDLLTRPLFNEAPAAPLSLMRGRSQRPAPGGRRPRSPRTAARPRGCGRRG</sequence>
<dbReference type="PANTHER" id="PTHR30055">
    <property type="entry name" value="HTH-TYPE TRANSCRIPTIONAL REGULATOR RUTR"/>
    <property type="match status" value="1"/>
</dbReference>
<dbReference type="SUPFAM" id="SSF46689">
    <property type="entry name" value="Homeodomain-like"/>
    <property type="match status" value="1"/>
</dbReference>
<dbReference type="RefSeq" id="WP_145857345.1">
    <property type="nucleotide sequence ID" value="NZ_RPFW01000005.1"/>
</dbReference>
<organism evidence="7 8">
    <name type="scientific">Trebonia kvetii</name>
    <dbReference type="NCBI Taxonomy" id="2480626"/>
    <lineage>
        <taxon>Bacteria</taxon>
        <taxon>Bacillati</taxon>
        <taxon>Actinomycetota</taxon>
        <taxon>Actinomycetes</taxon>
        <taxon>Streptosporangiales</taxon>
        <taxon>Treboniaceae</taxon>
        <taxon>Trebonia</taxon>
    </lineage>
</organism>
<keyword evidence="1" id="KW-0805">Transcription regulation</keyword>
<feature type="domain" description="HTH tetR-type" evidence="6">
    <location>
        <begin position="13"/>
        <end position="73"/>
    </location>
</feature>
<reference evidence="7 8" key="1">
    <citation type="submission" date="2018-11" db="EMBL/GenBank/DDBJ databases">
        <title>Trebonia kvetii gen.nov., sp.nov., a novel acidophilic actinobacterium, and proposal of the new actinobacterial family Treboniaceae fam. nov.</title>
        <authorList>
            <person name="Rapoport D."/>
            <person name="Sagova-Mareckova M."/>
            <person name="Sedlacek I."/>
            <person name="Provaznik J."/>
            <person name="Kralova S."/>
            <person name="Pavlinic D."/>
            <person name="Benes V."/>
            <person name="Kopecky J."/>
        </authorList>
    </citation>
    <scope>NUCLEOTIDE SEQUENCE [LARGE SCALE GENOMIC DNA]</scope>
    <source>
        <strain evidence="7 8">15Tr583</strain>
    </source>
</reference>
<dbReference type="InterPro" id="IPR009057">
    <property type="entry name" value="Homeodomain-like_sf"/>
</dbReference>
<evidence type="ECO:0000313" key="8">
    <source>
        <dbReference type="Proteomes" id="UP000460272"/>
    </source>
</evidence>
<feature type="DNA-binding region" description="H-T-H motif" evidence="4">
    <location>
        <begin position="36"/>
        <end position="55"/>
    </location>
</feature>
<evidence type="ECO:0000256" key="5">
    <source>
        <dbReference type="SAM" id="MobiDB-lite"/>
    </source>
</evidence>
<evidence type="ECO:0000256" key="3">
    <source>
        <dbReference type="ARBA" id="ARBA00023163"/>
    </source>
</evidence>
<dbReference type="Gene3D" id="1.10.357.10">
    <property type="entry name" value="Tetracycline Repressor, domain 2"/>
    <property type="match status" value="1"/>
</dbReference>
<name>A0A6P2BUL1_9ACTN</name>
<comment type="caution">
    <text evidence="7">The sequence shown here is derived from an EMBL/GenBank/DDBJ whole genome shotgun (WGS) entry which is preliminary data.</text>
</comment>
<evidence type="ECO:0000259" key="6">
    <source>
        <dbReference type="PROSITE" id="PS50977"/>
    </source>
</evidence>
<evidence type="ECO:0000256" key="1">
    <source>
        <dbReference type="ARBA" id="ARBA00023015"/>
    </source>
</evidence>
<keyword evidence="2 4" id="KW-0238">DNA-binding</keyword>
<dbReference type="InterPro" id="IPR001647">
    <property type="entry name" value="HTH_TetR"/>
</dbReference>
<dbReference type="AlphaFoldDB" id="A0A6P2BUL1"/>
<dbReference type="Pfam" id="PF00440">
    <property type="entry name" value="TetR_N"/>
    <property type="match status" value="1"/>
</dbReference>
<keyword evidence="3" id="KW-0804">Transcription</keyword>
<evidence type="ECO:0000256" key="4">
    <source>
        <dbReference type="PROSITE-ProRule" id="PRU00335"/>
    </source>
</evidence>
<feature type="compositionally biased region" description="Low complexity" evidence="5">
    <location>
        <begin position="215"/>
        <end position="238"/>
    </location>
</feature>
<dbReference type="PROSITE" id="PS50977">
    <property type="entry name" value="HTH_TETR_2"/>
    <property type="match status" value="1"/>
</dbReference>